<organism evidence="3 4">
    <name type="scientific">Flagellimonas eckloniae</name>
    <dbReference type="NCBI Taxonomy" id="346185"/>
    <lineage>
        <taxon>Bacteria</taxon>
        <taxon>Pseudomonadati</taxon>
        <taxon>Bacteroidota</taxon>
        <taxon>Flavobacteriia</taxon>
        <taxon>Flavobacteriales</taxon>
        <taxon>Flavobacteriaceae</taxon>
        <taxon>Flagellimonas</taxon>
    </lineage>
</organism>
<feature type="transmembrane region" description="Helical" evidence="1">
    <location>
        <begin position="151"/>
        <end position="169"/>
    </location>
</feature>
<dbReference type="RefSeq" id="WP_082433441.1">
    <property type="nucleotide sequence ID" value="NZ_LCTZ01000002.1"/>
</dbReference>
<sequence>MGDSKRIASIDILRGFDMLMIIFADRFFASLHKGSGTPFTGFFAEQFDHPDWFGSTFYDIIMPLFLFVVGAVIPFSIGKKIEQEVNNSVIYRKLVKRFLILFVLGWIVQGNLLAFDSAEFSVFNNTLQAIAVGYFFSVLMYVHLTKKWRYIAFAACLLTYIGLLTLPSLPEIGRSRLLPDENYAIYFDRLILGRFQEYGSQYSWVLTGFGFTATTLSGLFAGELIKSRLPRKQVAVRLLVYGIVGILLGFLVGQFHPIVKKIWTSSFVLASSGVCFLLMALFYWIIDIKGKDKWTFPLKVIGMNAITAYVLSHVFNFSEISNHILFGLEQYTGDYHEMILAIGGFGILYFILWYMYKKKTFIKI</sequence>
<feature type="transmembrane region" description="Helical" evidence="1">
    <location>
        <begin position="298"/>
        <end position="318"/>
    </location>
</feature>
<feature type="transmembrane region" description="Helical" evidence="1">
    <location>
        <begin position="12"/>
        <end position="32"/>
    </location>
</feature>
<dbReference type="Proteomes" id="UP000050827">
    <property type="component" value="Unassembled WGS sequence"/>
</dbReference>
<keyword evidence="1" id="KW-1133">Transmembrane helix</keyword>
<feature type="transmembrane region" description="Helical" evidence="1">
    <location>
        <begin position="52"/>
        <end position="77"/>
    </location>
</feature>
<reference evidence="3 4" key="1">
    <citation type="submission" date="2015-04" db="EMBL/GenBank/DDBJ databases">
        <title>Complete genome of flavobacterium.</title>
        <authorList>
            <person name="Kwon Y.M."/>
            <person name="Kim S.-J."/>
        </authorList>
    </citation>
    <scope>NUCLEOTIDE SEQUENCE [LARGE SCALE GENOMIC DNA]</scope>
    <source>
        <strain evidence="3 4">DK169</strain>
    </source>
</reference>
<keyword evidence="1" id="KW-0472">Membrane</keyword>
<dbReference type="PANTHER" id="PTHR31061:SF24">
    <property type="entry name" value="LD22376P"/>
    <property type="match status" value="1"/>
</dbReference>
<feature type="transmembrane region" description="Helical" evidence="1">
    <location>
        <begin position="98"/>
        <end position="115"/>
    </location>
</feature>
<name>A0A0Q0XID6_9FLAO</name>
<proteinExistence type="predicted"/>
<dbReference type="PATRIC" id="fig|1547436.3.peg.2716"/>
<accession>A0A0Q0XID6</accession>
<comment type="caution">
    <text evidence="3">The sequence shown here is derived from an EMBL/GenBank/DDBJ whole genome shotgun (WGS) entry which is preliminary data.</text>
</comment>
<keyword evidence="4" id="KW-1185">Reference proteome</keyword>
<dbReference type="Pfam" id="PF16401">
    <property type="entry name" value="DUF5009"/>
    <property type="match status" value="1"/>
</dbReference>
<protein>
    <recommendedName>
        <fullName evidence="2">DUF5009 domain-containing protein</fullName>
    </recommendedName>
</protein>
<dbReference type="OrthoDB" id="9788724at2"/>
<feature type="transmembrane region" description="Helical" evidence="1">
    <location>
        <begin position="234"/>
        <end position="256"/>
    </location>
</feature>
<dbReference type="STRING" id="346185.AAY42_13170"/>
<keyword evidence="1" id="KW-0812">Transmembrane</keyword>
<dbReference type="PANTHER" id="PTHR31061">
    <property type="entry name" value="LD22376P"/>
    <property type="match status" value="1"/>
</dbReference>
<feature type="domain" description="DUF5009" evidence="2">
    <location>
        <begin position="7"/>
        <end position="150"/>
    </location>
</feature>
<evidence type="ECO:0000313" key="4">
    <source>
        <dbReference type="Proteomes" id="UP000050827"/>
    </source>
</evidence>
<feature type="transmembrane region" description="Helical" evidence="1">
    <location>
        <begin position="202"/>
        <end position="222"/>
    </location>
</feature>
<dbReference type="AlphaFoldDB" id="A0A0Q0XID6"/>
<feature type="transmembrane region" description="Helical" evidence="1">
    <location>
        <begin position="127"/>
        <end position="144"/>
    </location>
</feature>
<evidence type="ECO:0000259" key="2">
    <source>
        <dbReference type="Pfam" id="PF16401"/>
    </source>
</evidence>
<gene>
    <name evidence="3" type="ORF">AAY42_13170</name>
</gene>
<evidence type="ECO:0000313" key="3">
    <source>
        <dbReference type="EMBL" id="KQC30726.1"/>
    </source>
</evidence>
<evidence type="ECO:0000256" key="1">
    <source>
        <dbReference type="SAM" id="Phobius"/>
    </source>
</evidence>
<feature type="transmembrane region" description="Helical" evidence="1">
    <location>
        <begin position="262"/>
        <end position="286"/>
    </location>
</feature>
<dbReference type="InterPro" id="IPR032176">
    <property type="entry name" value="DUF5009"/>
</dbReference>
<dbReference type="EMBL" id="LCTZ01000002">
    <property type="protein sequence ID" value="KQC30726.1"/>
    <property type="molecule type" value="Genomic_DNA"/>
</dbReference>
<feature type="transmembrane region" description="Helical" evidence="1">
    <location>
        <begin position="338"/>
        <end position="356"/>
    </location>
</feature>